<dbReference type="FunFam" id="1.20.1050.10:FF:000007">
    <property type="entry name" value="Glutathione S-transferase 1-1"/>
    <property type="match status" value="1"/>
</dbReference>
<dbReference type="SFLD" id="SFLDG00358">
    <property type="entry name" value="Main_(cytGST)"/>
    <property type="match status" value="1"/>
</dbReference>
<reference evidence="9" key="1">
    <citation type="submission" date="2016-12" db="EMBL/GenBank/DDBJ databases">
        <title>An insight into the sialome and mialome of the sand fly, Nyssomyia neivai.</title>
        <authorList>
            <person name="Sebastian V."/>
            <person name="Goulart T.M."/>
            <person name="Oliveira W."/>
            <person name="Calvo E."/>
            <person name="Oliveira L.F."/>
            <person name="Pinto M.C."/>
            <person name="Rosselino A.M."/>
            <person name="Ribeiro J.M."/>
        </authorList>
    </citation>
    <scope>NUCLEOTIDE SEQUENCE</scope>
</reference>
<dbReference type="InterPro" id="IPR036282">
    <property type="entry name" value="Glutathione-S-Trfase_C_sf"/>
</dbReference>
<evidence type="ECO:0000256" key="6">
    <source>
        <dbReference type="ARBA" id="ARBA00047960"/>
    </source>
</evidence>
<evidence type="ECO:0000256" key="4">
    <source>
        <dbReference type="ARBA" id="ARBA00022679"/>
    </source>
</evidence>
<feature type="domain" description="GST N-terminal" evidence="7">
    <location>
        <begin position="2"/>
        <end position="83"/>
    </location>
</feature>
<comment type="catalytic activity">
    <reaction evidence="6">
        <text>RX + glutathione = an S-substituted glutathione + a halide anion + H(+)</text>
        <dbReference type="Rhea" id="RHEA:16437"/>
        <dbReference type="ChEBI" id="CHEBI:15378"/>
        <dbReference type="ChEBI" id="CHEBI:16042"/>
        <dbReference type="ChEBI" id="CHEBI:17792"/>
        <dbReference type="ChEBI" id="CHEBI:57925"/>
        <dbReference type="ChEBI" id="CHEBI:90779"/>
        <dbReference type="EC" id="2.5.1.18"/>
    </reaction>
</comment>
<dbReference type="PANTHER" id="PTHR43969:SF9">
    <property type="entry name" value="GLUTATHIONE S TRANSFERASE D10, ISOFORM A-RELATED"/>
    <property type="match status" value="1"/>
</dbReference>
<feature type="domain" description="GST C-terminal" evidence="8">
    <location>
        <begin position="89"/>
        <end position="218"/>
    </location>
</feature>
<dbReference type="FunFam" id="3.40.30.10:FF:000034">
    <property type="entry name" value="glutathione S-transferase 1"/>
    <property type="match status" value="1"/>
</dbReference>
<dbReference type="GO" id="GO:0006749">
    <property type="term" value="P:glutathione metabolic process"/>
    <property type="evidence" value="ECO:0007669"/>
    <property type="project" value="TreeGrafter"/>
</dbReference>
<dbReference type="SFLD" id="SFLDS00019">
    <property type="entry name" value="Glutathione_Transferase_(cytos"/>
    <property type="match status" value="1"/>
</dbReference>
<dbReference type="PROSITE" id="PS50404">
    <property type="entry name" value="GST_NTER"/>
    <property type="match status" value="1"/>
</dbReference>
<comment type="similarity">
    <text evidence="1">Belongs to the GST superfamily. Theta family.</text>
</comment>
<evidence type="ECO:0000256" key="3">
    <source>
        <dbReference type="ARBA" id="ARBA00012452"/>
    </source>
</evidence>
<dbReference type="SUPFAM" id="SSF47616">
    <property type="entry name" value="GST C-terminal domain-like"/>
    <property type="match status" value="1"/>
</dbReference>
<dbReference type="CDD" id="cd03177">
    <property type="entry name" value="GST_C_Delta_Epsilon"/>
    <property type="match status" value="1"/>
</dbReference>
<dbReference type="InterPro" id="IPR004045">
    <property type="entry name" value="Glutathione_S-Trfase_N"/>
</dbReference>
<dbReference type="InterPro" id="IPR036249">
    <property type="entry name" value="Thioredoxin-like_sf"/>
</dbReference>
<comment type="subunit">
    <text evidence="2">Homodimer.</text>
</comment>
<dbReference type="Pfam" id="PF02798">
    <property type="entry name" value="GST_N"/>
    <property type="match status" value="1"/>
</dbReference>
<organism evidence="9">
    <name type="scientific">Nyssomyia neivai</name>
    <dbReference type="NCBI Taxonomy" id="330878"/>
    <lineage>
        <taxon>Eukaryota</taxon>
        <taxon>Metazoa</taxon>
        <taxon>Ecdysozoa</taxon>
        <taxon>Arthropoda</taxon>
        <taxon>Hexapoda</taxon>
        <taxon>Insecta</taxon>
        <taxon>Pterygota</taxon>
        <taxon>Neoptera</taxon>
        <taxon>Endopterygota</taxon>
        <taxon>Diptera</taxon>
        <taxon>Nematocera</taxon>
        <taxon>Psychodoidea</taxon>
        <taxon>Psychodidae</taxon>
        <taxon>Nyssomyia</taxon>
    </lineage>
</organism>
<dbReference type="InterPro" id="IPR040079">
    <property type="entry name" value="Glutathione_S-Trfase"/>
</dbReference>
<evidence type="ECO:0000259" key="7">
    <source>
        <dbReference type="PROSITE" id="PS50404"/>
    </source>
</evidence>
<evidence type="ECO:0000259" key="8">
    <source>
        <dbReference type="PROSITE" id="PS50405"/>
    </source>
</evidence>
<dbReference type="PANTHER" id="PTHR43969">
    <property type="entry name" value="GLUTATHIONE S TRANSFERASE D10, ISOFORM A-RELATED"/>
    <property type="match status" value="1"/>
</dbReference>
<dbReference type="GO" id="GO:0004364">
    <property type="term" value="F:glutathione transferase activity"/>
    <property type="evidence" value="ECO:0007669"/>
    <property type="project" value="UniProtKB-EC"/>
</dbReference>
<evidence type="ECO:0000256" key="1">
    <source>
        <dbReference type="ARBA" id="ARBA00009899"/>
    </source>
</evidence>
<evidence type="ECO:0000256" key="5">
    <source>
        <dbReference type="ARBA" id="ARBA00041523"/>
    </source>
</evidence>
<dbReference type="SUPFAM" id="SSF52833">
    <property type="entry name" value="Thioredoxin-like"/>
    <property type="match status" value="1"/>
</dbReference>
<dbReference type="InterPro" id="IPR010987">
    <property type="entry name" value="Glutathione-S-Trfase_C-like"/>
</dbReference>
<protein>
    <recommendedName>
        <fullName evidence="3">glutathione transferase</fullName>
        <ecNumber evidence="3">2.5.1.18</ecNumber>
    </recommendedName>
    <alternativeName>
        <fullName evidence="5">GST class-theta</fullName>
    </alternativeName>
</protein>
<dbReference type="AlphaFoldDB" id="A0A1L8E4S4"/>
<dbReference type="Pfam" id="PF00043">
    <property type="entry name" value="GST_C"/>
    <property type="match status" value="1"/>
</dbReference>
<keyword evidence="4 9" id="KW-0808">Transferase</keyword>
<dbReference type="EMBL" id="GFDF01000353">
    <property type="protein sequence ID" value="JAV13731.1"/>
    <property type="molecule type" value="Transcribed_RNA"/>
</dbReference>
<accession>A0A1L8E4S4</accession>
<dbReference type="InterPro" id="IPR004046">
    <property type="entry name" value="GST_C"/>
</dbReference>
<evidence type="ECO:0000313" key="9">
    <source>
        <dbReference type="EMBL" id="JAV13731.1"/>
    </source>
</evidence>
<proteinExistence type="inferred from homology"/>
<evidence type="ECO:0000256" key="2">
    <source>
        <dbReference type="ARBA" id="ARBA00011738"/>
    </source>
</evidence>
<sequence>MAPLKLYYLDLGPPSRGALLTIRNLKLDVQVISLDLFNGEHLKPEFLKINPQHTVPALDDNGMYLGESKAICTYLVNAKAPGNPLYPTDPKVRAVVDARLYFDAGTIVPRIRNITYPLLVLDKNVIDADKKKDLYDTLDIMEGFLEGKKWFAADHPTLADLNLLATFSSFYHWGLNVKKYKNILAWYKRCESLPGFEENEVGAKKYGDLMKEKLGKDFSWDL</sequence>
<dbReference type="EC" id="2.5.1.18" evidence="3"/>
<name>A0A1L8E4S4_9DIPT</name>
<dbReference type="Gene3D" id="1.20.1050.10">
    <property type="match status" value="1"/>
</dbReference>
<dbReference type="CDD" id="cd03045">
    <property type="entry name" value="GST_N_Delta_Epsilon"/>
    <property type="match status" value="1"/>
</dbReference>
<dbReference type="PROSITE" id="PS50405">
    <property type="entry name" value="GST_CTER"/>
    <property type="match status" value="1"/>
</dbReference>
<dbReference type="Gene3D" id="3.40.30.10">
    <property type="entry name" value="Glutaredoxin"/>
    <property type="match status" value="1"/>
</dbReference>